<dbReference type="EMBL" id="JAOAOG010000223">
    <property type="protein sequence ID" value="KAJ6239511.1"/>
    <property type="molecule type" value="Genomic_DNA"/>
</dbReference>
<protein>
    <submittedName>
        <fullName evidence="3">Uncharacterized protein</fullName>
    </submittedName>
</protein>
<gene>
    <name evidence="3" type="ORF">M0813_25120</name>
</gene>
<feature type="chain" id="PRO_5046263875" evidence="2">
    <location>
        <begin position="24"/>
        <end position="612"/>
    </location>
</feature>
<keyword evidence="1" id="KW-1133">Transmembrane helix</keyword>
<evidence type="ECO:0000256" key="1">
    <source>
        <dbReference type="SAM" id="Phobius"/>
    </source>
</evidence>
<evidence type="ECO:0000313" key="4">
    <source>
        <dbReference type="Proteomes" id="UP001150062"/>
    </source>
</evidence>
<comment type="caution">
    <text evidence="3">The sequence shown here is derived from an EMBL/GenBank/DDBJ whole genome shotgun (WGS) entry which is preliminary data.</text>
</comment>
<feature type="signal peptide" evidence="2">
    <location>
        <begin position="1"/>
        <end position="23"/>
    </location>
</feature>
<reference evidence="3" key="1">
    <citation type="submission" date="2022-08" db="EMBL/GenBank/DDBJ databases">
        <title>Novel sulfate-reducing endosymbionts in the free-living metamonad Anaeramoeba.</title>
        <authorList>
            <person name="Jerlstrom-Hultqvist J."/>
            <person name="Cepicka I."/>
            <person name="Gallot-Lavallee L."/>
            <person name="Salas-Leiva D."/>
            <person name="Curtis B.A."/>
            <person name="Zahonova K."/>
            <person name="Pipaliya S."/>
            <person name="Dacks J."/>
            <person name="Roger A.J."/>
        </authorList>
    </citation>
    <scope>NUCLEOTIDE SEQUENCE</scope>
    <source>
        <strain evidence="3">Schooner1</strain>
    </source>
</reference>
<dbReference type="Proteomes" id="UP001150062">
    <property type="component" value="Unassembled WGS sequence"/>
</dbReference>
<keyword evidence="2" id="KW-0732">Signal</keyword>
<sequence length="612" mass="68938">MFTLKSYQFIFIVLSLVVSQICCISIEQGLDYPVGEPEFGGTGMEWEGVSSTSYYGGDSVQSGVCDDNEETTLTIEINETSQGSFYWKVSSKDGVGYLSFHLDDVFKEQITGEQGWSKVSFTVSSGESHTLKWTYLKDGFGSEGDDCGWVDRLVTDRTTIGLSASLDNEDVTCNTGGDTDWYGQDFTALFGGSAAQSGECQDEESSWLTAEVIEKSHVSFYWKSSSEEDFDYLRFYIDNEFQDEISGDQDWTQMSYYVSGERYSHILKWAYEKDDSDIDGADCGWVDQLAIGDQTIDLTETLDNDALEFTTGGYYRWYGQDKYSYSGGSAARSGPLEEENSESWMMTTVEGEGKLHFYWKFVEGVEVDTKLTFSVDGEDYESVFGDQDWEQIDYYIPGEGSHELKWTFSFEETSVDEEDRDLGCGLIDKIEFSNSDSDVSLNDALDNQELVFTTEGNAPWYGQKEEFHYGDSAAKSDGLKMEQTAALYTTVTGKGKLSFYWKADSESTEDSLLFVDNSKETEVISGKVDWTEVTYDLEIEGEHTLVWAYRKDSNTSIDQGFGWVDKIVFIQDKSTDTDNDDDNDDAVSSSNYILPFSLALFASFFLFFSALF</sequence>
<evidence type="ECO:0000256" key="2">
    <source>
        <dbReference type="SAM" id="SignalP"/>
    </source>
</evidence>
<keyword evidence="1" id="KW-0812">Transmembrane</keyword>
<keyword evidence="1" id="KW-0472">Membrane</keyword>
<accession>A0ABQ8Y3V7</accession>
<feature type="transmembrane region" description="Helical" evidence="1">
    <location>
        <begin position="592"/>
        <end position="611"/>
    </location>
</feature>
<name>A0ABQ8Y3V7_9EUKA</name>
<organism evidence="3 4">
    <name type="scientific">Anaeramoeba flamelloides</name>
    <dbReference type="NCBI Taxonomy" id="1746091"/>
    <lineage>
        <taxon>Eukaryota</taxon>
        <taxon>Metamonada</taxon>
        <taxon>Anaeramoebidae</taxon>
        <taxon>Anaeramoeba</taxon>
    </lineage>
</organism>
<proteinExistence type="predicted"/>
<keyword evidence="4" id="KW-1185">Reference proteome</keyword>
<evidence type="ECO:0000313" key="3">
    <source>
        <dbReference type="EMBL" id="KAJ6239511.1"/>
    </source>
</evidence>